<evidence type="ECO:0000313" key="1">
    <source>
        <dbReference type="EMBL" id="KKM99872.1"/>
    </source>
</evidence>
<protein>
    <submittedName>
        <fullName evidence="1">Uncharacterized protein</fullName>
    </submittedName>
</protein>
<name>A0A0F9Q3B8_9ZZZZ</name>
<sequence length="64" mass="7346">MNAKKIISAIRNKWGEETASIFEGCFDVKEIESMTPDYIDCLATDIYYSSAEAEEIEEEMKNED</sequence>
<proteinExistence type="predicted"/>
<reference evidence="1" key="1">
    <citation type="journal article" date="2015" name="Nature">
        <title>Complex archaea that bridge the gap between prokaryotes and eukaryotes.</title>
        <authorList>
            <person name="Spang A."/>
            <person name="Saw J.H."/>
            <person name="Jorgensen S.L."/>
            <person name="Zaremba-Niedzwiedzka K."/>
            <person name="Martijn J."/>
            <person name="Lind A.E."/>
            <person name="van Eijk R."/>
            <person name="Schleper C."/>
            <person name="Guy L."/>
            <person name="Ettema T.J."/>
        </authorList>
    </citation>
    <scope>NUCLEOTIDE SEQUENCE</scope>
</reference>
<dbReference type="EMBL" id="LAZR01005447">
    <property type="protein sequence ID" value="KKM99872.1"/>
    <property type="molecule type" value="Genomic_DNA"/>
</dbReference>
<accession>A0A0F9Q3B8</accession>
<dbReference type="AlphaFoldDB" id="A0A0F9Q3B8"/>
<comment type="caution">
    <text evidence="1">The sequence shown here is derived from an EMBL/GenBank/DDBJ whole genome shotgun (WGS) entry which is preliminary data.</text>
</comment>
<organism evidence="1">
    <name type="scientific">marine sediment metagenome</name>
    <dbReference type="NCBI Taxonomy" id="412755"/>
    <lineage>
        <taxon>unclassified sequences</taxon>
        <taxon>metagenomes</taxon>
        <taxon>ecological metagenomes</taxon>
    </lineage>
</organism>
<gene>
    <name evidence="1" type="ORF">LCGC14_1143500</name>
</gene>